<evidence type="ECO:0000256" key="1">
    <source>
        <dbReference type="SAM" id="MobiDB-lite"/>
    </source>
</evidence>
<evidence type="ECO:0000313" key="3">
    <source>
        <dbReference type="EMBL" id="MBI5250915.1"/>
    </source>
</evidence>
<dbReference type="AlphaFoldDB" id="A0A9D6V5A9"/>
<name>A0A9D6V5A9_9BACT</name>
<feature type="compositionally biased region" description="Low complexity" evidence="1">
    <location>
        <begin position="112"/>
        <end position="126"/>
    </location>
</feature>
<dbReference type="EMBL" id="JACRDE010000407">
    <property type="protein sequence ID" value="MBI5250915.1"/>
    <property type="molecule type" value="Genomic_DNA"/>
</dbReference>
<feature type="compositionally biased region" description="Low complexity" evidence="1">
    <location>
        <begin position="77"/>
        <end position="90"/>
    </location>
</feature>
<feature type="compositionally biased region" description="Pro residues" evidence="1">
    <location>
        <begin position="91"/>
        <end position="100"/>
    </location>
</feature>
<accession>A0A9D6V5A9</accession>
<feature type="signal peptide" evidence="2">
    <location>
        <begin position="1"/>
        <end position="23"/>
    </location>
</feature>
<protein>
    <submittedName>
        <fullName evidence="3">Uncharacterized protein</fullName>
    </submittedName>
</protein>
<gene>
    <name evidence="3" type="ORF">HY912_15615</name>
</gene>
<sequence>MRKLLVFALIILAFSCMAGMLYAEEEVYWDRSTPPDATITDEDFDLDYTVRATKSFGDQEIYDSMLPPEIDSRAQQGTASEAVAAEAAPGPATPIQPPSPTVRSNVLPRGFTLPPASRTPPSAATSVTQTTPKPAETTPGAEVQSVIPKSDSRTSIQDDDSKRGAAVQAAGSEADRPVSKKMRWGQADTQKPEQKADQQNKFQWGRQRQ</sequence>
<comment type="caution">
    <text evidence="3">The sequence shown here is derived from an EMBL/GenBank/DDBJ whole genome shotgun (WGS) entry which is preliminary data.</text>
</comment>
<keyword evidence="2" id="KW-0732">Signal</keyword>
<organism evidence="3 4">
    <name type="scientific">Desulfomonile tiedjei</name>
    <dbReference type="NCBI Taxonomy" id="2358"/>
    <lineage>
        <taxon>Bacteria</taxon>
        <taxon>Pseudomonadati</taxon>
        <taxon>Thermodesulfobacteriota</taxon>
        <taxon>Desulfomonilia</taxon>
        <taxon>Desulfomonilales</taxon>
        <taxon>Desulfomonilaceae</taxon>
        <taxon>Desulfomonile</taxon>
    </lineage>
</organism>
<feature type="region of interest" description="Disordered" evidence="1">
    <location>
        <begin position="73"/>
        <end position="209"/>
    </location>
</feature>
<reference evidence="3" key="1">
    <citation type="submission" date="2020-07" db="EMBL/GenBank/DDBJ databases">
        <title>Huge and variable diversity of episymbiotic CPR bacteria and DPANN archaea in groundwater ecosystems.</title>
        <authorList>
            <person name="He C.Y."/>
            <person name="Keren R."/>
            <person name="Whittaker M."/>
            <person name="Farag I.F."/>
            <person name="Doudna J."/>
            <person name="Cate J.H.D."/>
            <person name="Banfield J.F."/>
        </authorList>
    </citation>
    <scope>NUCLEOTIDE SEQUENCE</scope>
    <source>
        <strain evidence="3">NC_groundwater_1664_Pr3_B-0.1um_52_9</strain>
    </source>
</reference>
<proteinExistence type="predicted"/>
<feature type="chain" id="PRO_5039622973" evidence="2">
    <location>
        <begin position="24"/>
        <end position="209"/>
    </location>
</feature>
<dbReference type="PROSITE" id="PS51257">
    <property type="entry name" value="PROKAR_LIPOPROTEIN"/>
    <property type="match status" value="1"/>
</dbReference>
<evidence type="ECO:0000313" key="4">
    <source>
        <dbReference type="Proteomes" id="UP000807825"/>
    </source>
</evidence>
<evidence type="ECO:0000256" key="2">
    <source>
        <dbReference type="SAM" id="SignalP"/>
    </source>
</evidence>
<dbReference type="Proteomes" id="UP000807825">
    <property type="component" value="Unassembled WGS sequence"/>
</dbReference>